<evidence type="ECO:0000256" key="8">
    <source>
        <dbReference type="SAM" id="SignalP"/>
    </source>
</evidence>
<proteinExistence type="inferred from homology"/>
<evidence type="ECO:0000313" key="11">
    <source>
        <dbReference type="Proteomes" id="UP000316167"/>
    </source>
</evidence>
<keyword evidence="3" id="KW-0645">Protease</keyword>
<dbReference type="AlphaFoldDB" id="A0A562SYF9"/>
<dbReference type="InterPro" id="IPR029062">
    <property type="entry name" value="Class_I_gatase-like"/>
</dbReference>
<evidence type="ECO:0000256" key="4">
    <source>
        <dbReference type="ARBA" id="ARBA00022801"/>
    </source>
</evidence>
<evidence type="ECO:0000256" key="5">
    <source>
        <dbReference type="ARBA" id="ARBA00022833"/>
    </source>
</evidence>
<evidence type="ECO:0000259" key="9">
    <source>
        <dbReference type="PROSITE" id="PS52035"/>
    </source>
</evidence>
<dbReference type="EMBL" id="VLLE01000002">
    <property type="protein sequence ID" value="TWI85700.1"/>
    <property type="molecule type" value="Genomic_DNA"/>
</dbReference>
<feature type="signal peptide" evidence="8">
    <location>
        <begin position="1"/>
        <end position="29"/>
    </location>
</feature>
<gene>
    <name evidence="10" type="ORF">IQ13_0864</name>
</gene>
<comment type="caution">
    <text evidence="7">Lacks conserved residue(s) required for the propagation of feature annotation.</text>
</comment>
<comment type="cofactor">
    <cofactor evidence="1">
        <name>Zn(2+)</name>
        <dbReference type="ChEBI" id="CHEBI:29105"/>
    </cofactor>
</comment>
<dbReference type="Pfam" id="PF00246">
    <property type="entry name" value="Peptidase_M14"/>
    <property type="match status" value="1"/>
</dbReference>
<keyword evidence="8" id="KW-0732">Signal</keyword>
<dbReference type="CDD" id="cd06238">
    <property type="entry name" value="M14-like"/>
    <property type="match status" value="1"/>
</dbReference>
<keyword evidence="4" id="KW-0378">Hydrolase</keyword>
<comment type="similarity">
    <text evidence="2 7">Belongs to the peptidase M14 family.</text>
</comment>
<dbReference type="GO" id="GO:0004181">
    <property type="term" value="F:metallocarboxypeptidase activity"/>
    <property type="evidence" value="ECO:0007669"/>
    <property type="project" value="InterPro"/>
</dbReference>
<dbReference type="GO" id="GO:0008270">
    <property type="term" value="F:zinc ion binding"/>
    <property type="evidence" value="ECO:0007669"/>
    <property type="project" value="InterPro"/>
</dbReference>
<evidence type="ECO:0000256" key="6">
    <source>
        <dbReference type="ARBA" id="ARBA00023049"/>
    </source>
</evidence>
<dbReference type="Gene3D" id="3.40.630.10">
    <property type="entry name" value="Zn peptidases"/>
    <property type="match status" value="1"/>
</dbReference>
<evidence type="ECO:0000313" key="10">
    <source>
        <dbReference type="EMBL" id="TWI85700.1"/>
    </source>
</evidence>
<dbReference type="SUPFAM" id="SSF53187">
    <property type="entry name" value="Zn-dependent exopeptidases"/>
    <property type="match status" value="1"/>
</dbReference>
<dbReference type="PANTHER" id="PTHR11705">
    <property type="entry name" value="PROTEASE FAMILY M14 CARBOXYPEPTIDASE A,B"/>
    <property type="match status" value="1"/>
</dbReference>
<dbReference type="GO" id="GO:0006508">
    <property type="term" value="P:proteolysis"/>
    <property type="evidence" value="ECO:0007669"/>
    <property type="project" value="UniProtKB-KW"/>
</dbReference>
<dbReference type="SUPFAM" id="SSF52317">
    <property type="entry name" value="Class I glutamine amidotransferase-like"/>
    <property type="match status" value="1"/>
</dbReference>
<reference evidence="10 11" key="1">
    <citation type="journal article" date="2015" name="Stand. Genomic Sci.">
        <title>Genomic Encyclopedia of Bacterial and Archaeal Type Strains, Phase III: the genomes of soil and plant-associated and newly described type strains.</title>
        <authorList>
            <person name="Whitman W.B."/>
            <person name="Woyke T."/>
            <person name="Klenk H.P."/>
            <person name="Zhou Y."/>
            <person name="Lilburn T.G."/>
            <person name="Beck B.J."/>
            <person name="De Vos P."/>
            <person name="Vandamme P."/>
            <person name="Eisen J.A."/>
            <person name="Garrity G."/>
            <person name="Hugenholtz P."/>
            <person name="Kyrpides N.C."/>
        </authorList>
    </citation>
    <scope>NUCLEOTIDE SEQUENCE [LARGE SCALE GENOMIC DNA]</scope>
    <source>
        <strain evidence="10 11">CGMCC 1.7271</strain>
    </source>
</reference>
<dbReference type="Proteomes" id="UP000316167">
    <property type="component" value="Unassembled WGS sequence"/>
</dbReference>
<dbReference type="SMART" id="SM00631">
    <property type="entry name" value="Zn_pept"/>
    <property type="match status" value="1"/>
</dbReference>
<keyword evidence="5" id="KW-0862">Zinc</keyword>
<keyword evidence="6" id="KW-0482">Metalloprotease</keyword>
<sequence>MLTFATYFYVMRKILSLILLLALVGQASAQLQSPEQFLGYKIGTRYTPHWKIVSYFQHVAANAPKTVKLQQYGQTNEGRPLMVAFISSEENMNNLEAIRANNLRLANLSRDKAAPNENAAPIVWLSYNVHGNETSSSEAALMTVWALVDPANTKIKEWLKNTVVVMDPCINPDGRDRYVNWFNSVVGVKATPRMDTREHRDPWPGGRSNHYNFDLNRDWAWQTQVESQQRLKLYNQWMPQIHVDYHEQGINEPYYFAPAAEPYHEIITQWQRDFQTTIGKSHAKYFDANGWLYFTKLRFDLFYPSYGDTYPTYNGAIGMTYEQGGGPAGGATALTEEGDTLTLYDRAIHHFTTGMSTIEIASINASKLITEYRKFFNRAVSGGFGEYKTYIIKNNPKDADRLQALLQLLEKNGIEYGTATGNGKGYNYFTAKEESFSVANGDVVVSAFQPRSAMVQALLEPKSKLSDSATYDITAWSLPYAYGLQAFATKDRINPTAYQKPAAVVNTTGDVYAYVIKWEGLQSAKTTGQLLQKGITLRYSEVPFEVNGQKFDRGSVIVMKTSNQAFGADLWKHVVDAANANNVKLYPVTTGFVDNGGDFGSDLVTPFKMKRVVLLTGEGVSSLGAGEIWHFFDKQLEYPVSLVYANDFSRIDWAKTDVIIMPDGNYRFMSDKSSTDELKEWVSKGGKVIALESAVAAFARLDWGLKSKKAEGDNSKDPYQALASYENRERDFVSTMTPGSIYKVQLDNTHPLAFGYPEYYYTLKMDDNIYEFMNGNGWNVGVLKKENQLAGFVGSKLQNRLKDGLLFGAQNIGRGSVIYLTDDIMFRNFWENGKLMLCNAVFF</sequence>
<feature type="domain" description="Peptidase M14" evidence="9">
    <location>
        <begin position="45"/>
        <end position="375"/>
    </location>
</feature>
<dbReference type="InterPro" id="IPR000834">
    <property type="entry name" value="Peptidase_M14"/>
</dbReference>
<comment type="caution">
    <text evidence="10">The sequence shown here is derived from an EMBL/GenBank/DDBJ whole genome shotgun (WGS) entry which is preliminary data.</text>
</comment>
<accession>A0A562SYF9</accession>
<keyword evidence="10" id="KW-0121">Carboxypeptidase</keyword>
<feature type="chain" id="PRO_5021774410" evidence="8">
    <location>
        <begin position="30"/>
        <end position="843"/>
    </location>
</feature>
<dbReference type="GO" id="GO:0005615">
    <property type="term" value="C:extracellular space"/>
    <property type="evidence" value="ECO:0007669"/>
    <property type="project" value="TreeGrafter"/>
</dbReference>
<name>A0A562SYF9_9BACT</name>
<dbReference type="PANTHER" id="PTHR11705:SF143">
    <property type="entry name" value="SLL0236 PROTEIN"/>
    <property type="match status" value="1"/>
</dbReference>
<evidence type="ECO:0000256" key="3">
    <source>
        <dbReference type="ARBA" id="ARBA00022670"/>
    </source>
</evidence>
<evidence type="ECO:0000256" key="7">
    <source>
        <dbReference type="PROSITE-ProRule" id="PRU01379"/>
    </source>
</evidence>
<evidence type="ECO:0000256" key="1">
    <source>
        <dbReference type="ARBA" id="ARBA00001947"/>
    </source>
</evidence>
<keyword evidence="11" id="KW-1185">Reference proteome</keyword>
<evidence type="ECO:0000256" key="2">
    <source>
        <dbReference type="ARBA" id="ARBA00005988"/>
    </source>
</evidence>
<organism evidence="10 11">
    <name type="scientific">Lacibacter cauensis</name>
    <dbReference type="NCBI Taxonomy" id="510947"/>
    <lineage>
        <taxon>Bacteria</taxon>
        <taxon>Pseudomonadati</taxon>
        <taxon>Bacteroidota</taxon>
        <taxon>Chitinophagia</taxon>
        <taxon>Chitinophagales</taxon>
        <taxon>Chitinophagaceae</taxon>
        <taxon>Lacibacter</taxon>
    </lineage>
</organism>
<dbReference type="PROSITE" id="PS52035">
    <property type="entry name" value="PEPTIDASE_M14"/>
    <property type="match status" value="1"/>
</dbReference>
<protein>
    <submittedName>
        <fullName evidence="10">Zinc carboxypeptidase</fullName>
    </submittedName>
</protein>